<protein>
    <recommendedName>
        <fullName evidence="6">Aminotransferase</fullName>
        <ecNumber evidence="6">2.6.1.-</ecNumber>
    </recommendedName>
</protein>
<name>A0AA35CII2_9FIRM</name>
<dbReference type="RefSeq" id="WP_264843194.1">
    <property type="nucleotide sequence ID" value="NZ_AP025628.1"/>
</dbReference>
<dbReference type="Proteomes" id="UP001163687">
    <property type="component" value="Chromosome"/>
</dbReference>
<dbReference type="PANTHER" id="PTHR46383:SF1">
    <property type="entry name" value="ASPARTATE AMINOTRANSFERASE"/>
    <property type="match status" value="1"/>
</dbReference>
<dbReference type="EC" id="2.6.1.-" evidence="6"/>
<dbReference type="GO" id="GO:0008483">
    <property type="term" value="F:transaminase activity"/>
    <property type="evidence" value="ECO:0007669"/>
    <property type="project" value="UniProtKB-KW"/>
</dbReference>
<keyword evidence="3 6" id="KW-0032">Aminotransferase</keyword>
<evidence type="ECO:0000256" key="2">
    <source>
        <dbReference type="ARBA" id="ARBA00007441"/>
    </source>
</evidence>
<evidence type="ECO:0000256" key="5">
    <source>
        <dbReference type="ARBA" id="ARBA00022898"/>
    </source>
</evidence>
<evidence type="ECO:0000256" key="1">
    <source>
        <dbReference type="ARBA" id="ARBA00001933"/>
    </source>
</evidence>
<dbReference type="Gene3D" id="3.90.1150.10">
    <property type="entry name" value="Aspartate Aminotransferase, domain 1"/>
    <property type="match status" value="1"/>
</dbReference>
<keyword evidence="5" id="KW-0663">Pyridoxal phosphate</keyword>
<dbReference type="InterPro" id="IPR015422">
    <property type="entry name" value="PyrdxlP-dep_Trfase_small"/>
</dbReference>
<evidence type="ECO:0000313" key="9">
    <source>
        <dbReference type="Proteomes" id="UP001163687"/>
    </source>
</evidence>
<proteinExistence type="inferred from homology"/>
<dbReference type="EMBL" id="AP025628">
    <property type="protein sequence ID" value="BDG59079.1"/>
    <property type="molecule type" value="Genomic_DNA"/>
</dbReference>
<dbReference type="SUPFAM" id="SSF53383">
    <property type="entry name" value="PLP-dependent transferases"/>
    <property type="match status" value="1"/>
</dbReference>
<evidence type="ECO:0000256" key="6">
    <source>
        <dbReference type="RuleBase" id="RU000481"/>
    </source>
</evidence>
<evidence type="ECO:0000256" key="3">
    <source>
        <dbReference type="ARBA" id="ARBA00022576"/>
    </source>
</evidence>
<dbReference type="Gene3D" id="3.40.640.10">
    <property type="entry name" value="Type I PLP-dependent aspartate aminotransferase-like (Major domain)"/>
    <property type="match status" value="1"/>
</dbReference>
<dbReference type="GO" id="GO:0006520">
    <property type="term" value="P:amino acid metabolic process"/>
    <property type="evidence" value="ECO:0007669"/>
    <property type="project" value="InterPro"/>
</dbReference>
<reference evidence="8" key="1">
    <citation type="submission" date="2022-03" db="EMBL/GenBank/DDBJ databases">
        <title>Complete genome sequence of Caldinitratiruptor microaerophilus.</title>
        <authorList>
            <person name="Mukaiyama R."/>
            <person name="Nishiyama T."/>
            <person name="Ueda K."/>
        </authorList>
    </citation>
    <scope>NUCLEOTIDE SEQUENCE</scope>
    <source>
        <strain evidence="8">JCM 16183</strain>
    </source>
</reference>
<comment type="cofactor">
    <cofactor evidence="1 6">
        <name>pyridoxal 5'-phosphate</name>
        <dbReference type="ChEBI" id="CHEBI:597326"/>
    </cofactor>
</comment>
<evidence type="ECO:0000256" key="4">
    <source>
        <dbReference type="ARBA" id="ARBA00022679"/>
    </source>
</evidence>
<dbReference type="PROSITE" id="PS00105">
    <property type="entry name" value="AA_TRANSFER_CLASS_1"/>
    <property type="match status" value="1"/>
</dbReference>
<feature type="domain" description="Aminotransferase class I/classII large" evidence="7">
    <location>
        <begin position="30"/>
        <end position="389"/>
    </location>
</feature>
<keyword evidence="9" id="KW-1185">Reference proteome</keyword>
<dbReference type="CDD" id="cd00609">
    <property type="entry name" value="AAT_like"/>
    <property type="match status" value="1"/>
</dbReference>
<dbReference type="FunFam" id="3.40.640.10:FF:000033">
    <property type="entry name" value="Aspartate aminotransferase"/>
    <property type="match status" value="1"/>
</dbReference>
<dbReference type="InterPro" id="IPR004838">
    <property type="entry name" value="NHTrfase_class1_PyrdxlP-BS"/>
</dbReference>
<sequence length="397" mass="43362">MLSQRARELAPSPTMAIDARAKQLLAEGADVVNFSVGEPDFDTPDTAKEGGIAAIRQGFTKYTPAAGTLELRRAIAEKLRRENGLEYAPEQIVVSNGGKQSLYNAFMVLLDPGDEVIIQAPYWVSYPEMVKLAGGVPVVVETDARTGFKMTPDMIREKLTPRTKVINLNSPSNPTGVVYTPAELRAIAELAVEKNLIIISDEIYEKLLYDGAEFVSIASFGPDVKRLTVTVNGFSKAYAMTGWRMGYAAAEKPIAKAMADLQSQTTSGPSSITQKAALAALQGDQGPVEAMRQEFDRRRRYVVERLRSIPGFDLEVVPQGAFYVFPNVSALFGRTIAGQRVENADDLGMLLLEKAKVALVPGSGFGSPNHVRISYATSMERLKEGLDRIERLLRESL</sequence>
<evidence type="ECO:0000313" key="8">
    <source>
        <dbReference type="EMBL" id="BDG59079.1"/>
    </source>
</evidence>
<dbReference type="KEGG" id="cmic:caldi_01690"/>
<dbReference type="PANTHER" id="PTHR46383">
    <property type="entry name" value="ASPARTATE AMINOTRANSFERASE"/>
    <property type="match status" value="1"/>
</dbReference>
<comment type="similarity">
    <text evidence="2 6">Belongs to the class-I pyridoxal-phosphate-dependent aminotransferase family.</text>
</comment>
<dbReference type="Pfam" id="PF00155">
    <property type="entry name" value="Aminotran_1_2"/>
    <property type="match status" value="1"/>
</dbReference>
<accession>A0AA35CII2</accession>
<keyword evidence="4 6" id="KW-0808">Transferase</keyword>
<dbReference type="InterPro" id="IPR015424">
    <property type="entry name" value="PyrdxlP-dep_Trfase"/>
</dbReference>
<organism evidence="8 9">
    <name type="scientific">Caldinitratiruptor microaerophilus</name>
    <dbReference type="NCBI Taxonomy" id="671077"/>
    <lineage>
        <taxon>Bacteria</taxon>
        <taxon>Bacillati</taxon>
        <taxon>Bacillota</taxon>
        <taxon>Clostridia</taxon>
        <taxon>Eubacteriales</taxon>
        <taxon>Symbiobacteriaceae</taxon>
        <taxon>Caldinitratiruptor</taxon>
    </lineage>
</organism>
<dbReference type="InterPro" id="IPR050596">
    <property type="entry name" value="AspAT/PAT-like"/>
</dbReference>
<dbReference type="AlphaFoldDB" id="A0AA35CII2"/>
<dbReference type="InterPro" id="IPR015421">
    <property type="entry name" value="PyrdxlP-dep_Trfase_major"/>
</dbReference>
<gene>
    <name evidence="8" type="ORF">caldi_01690</name>
</gene>
<dbReference type="GO" id="GO:0030170">
    <property type="term" value="F:pyridoxal phosphate binding"/>
    <property type="evidence" value="ECO:0007669"/>
    <property type="project" value="InterPro"/>
</dbReference>
<dbReference type="InterPro" id="IPR004839">
    <property type="entry name" value="Aminotransferase_I/II_large"/>
</dbReference>
<evidence type="ECO:0000259" key="7">
    <source>
        <dbReference type="Pfam" id="PF00155"/>
    </source>
</evidence>